<proteinExistence type="predicted"/>
<feature type="region of interest" description="Disordered" evidence="1">
    <location>
        <begin position="443"/>
        <end position="480"/>
    </location>
</feature>
<feature type="compositionally biased region" description="Acidic residues" evidence="1">
    <location>
        <begin position="457"/>
        <end position="466"/>
    </location>
</feature>
<gene>
    <name evidence="2" type="ORF">EmuJ_000338900</name>
</gene>
<feature type="region of interest" description="Disordered" evidence="1">
    <location>
        <begin position="629"/>
        <end position="648"/>
    </location>
</feature>
<dbReference type="OrthoDB" id="6256317at2759"/>
<evidence type="ECO:0000313" key="3">
    <source>
        <dbReference type="Proteomes" id="UP000017246"/>
    </source>
</evidence>
<dbReference type="OMA" id="DCCKANL"/>
<protein>
    <submittedName>
        <fullName evidence="2">Uncharacterized protein</fullName>
    </submittedName>
</protein>
<keyword evidence="3" id="KW-1185">Reference proteome</keyword>
<dbReference type="AlphaFoldDB" id="A0A068XZN5"/>
<dbReference type="EMBL" id="LN902849">
    <property type="protein sequence ID" value="CDS36305.1"/>
    <property type="molecule type" value="Genomic_DNA"/>
</dbReference>
<accession>A0A068XZN5</accession>
<organism evidence="2 3">
    <name type="scientific">Echinococcus multilocularis</name>
    <name type="common">Fox tapeworm</name>
    <dbReference type="NCBI Taxonomy" id="6211"/>
    <lineage>
        <taxon>Eukaryota</taxon>
        <taxon>Metazoa</taxon>
        <taxon>Spiralia</taxon>
        <taxon>Lophotrochozoa</taxon>
        <taxon>Platyhelminthes</taxon>
        <taxon>Cestoda</taxon>
        <taxon>Eucestoda</taxon>
        <taxon>Cyclophyllidea</taxon>
        <taxon>Taeniidae</taxon>
        <taxon>Echinococcus</taxon>
    </lineage>
</organism>
<dbReference type="Proteomes" id="UP000017246">
    <property type="component" value="Unassembled WGS sequence"/>
</dbReference>
<evidence type="ECO:0000256" key="1">
    <source>
        <dbReference type="SAM" id="MobiDB-lite"/>
    </source>
</evidence>
<reference evidence="2" key="1">
    <citation type="journal article" date="2013" name="Nature">
        <title>The genomes of four tapeworm species reveal adaptations to parasitism.</title>
        <authorList>
            <person name="Tsai I.J."/>
            <person name="Zarowiecki M."/>
            <person name="Holroyd N."/>
            <person name="Garciarrubio A."/>
            <person name="Sanchez-Flores A."/>
            <person name="Brooks K.L."/>
            <person name="Tracey A."/>
            <person name="Bobes R.J."/>
            <person name="Fragoso G."/>
            <person name="Sciutto E."/>
            <person name="Aslett M."/>
            <person name="Beasley H."/>
            <person name="Bennett H.M."/>
            <person name="Cai J."/>
            <person name="Camicia F."/>
            <person name="Clark R."/>
            <person name="Cucher M."/>
            <person name="De Silva N."/>
            <person name="Day T.A."/>
            <person name="Deplazes P."/>
            <person name="Estrada K."/>
            <person name="Fernandez C."/>
            <person name="Holland P.W."/>
            <person name="Hou J."/>
            <person name="Hu S."/>
            <person name="Huckvale T."/>
            <person name="Hung S.S."/>
            <person name="Kamenetzky L."/>
            <person name="Keane J.A."/>
            <person name="Kiss F."/>
            <person name="Koziol U."/>
            <person name="Lambert O."/>
            <person name="Liu K."/>
            <person name="Luo X."/>
            <person name="Luo Y."/>
            <person name="Macchiaroli N."/>
            <person name="Nichol S."/>
            <person name="Paps J."/>
            <person name="Parkinson J."/>
            <person name="Pouchkina-Stantcheva N."/>
            <person name="Riddiford N."/>
            <person name="Rosenzvit M."/>
            <person name="Salinas G."/>
            <person name="Wasmuth J.D."/>
            <person name="Zamanian M."/>
            <person name="Zheng Y."/>
            <person name="Cai X."/>
            <person name="Soberon X."/>
            <person name="Olson P.D."/>
            <person name="Laclette J.P."/>
            <person name="Brehm K."/>
            <person name="Berriman M."/>
            <person name="Garciarrubio A."/>
            <person name="Bobes R.J."/>
            <person name="Fragoso G."/>
            <person name="Sanchez-Flores A."/>
            <person name="Estrada K."/>
            <person name="Cevallos M.A."/>
            <person name="Morett E."/>
            <person name="Gonzalez V."/>
            <person name="Portillo T."/>
            <person name="Ochoa-Leyva A."/>
            <person name="Jose M.V."/>
            <person name="Sciutto E."/>
            <person name="Landa A."/>
            <person name="Jimenez L."/>
            <person name="Valdes V."/>
            <person name="Carrero J.C."/>
            <person name="Larralde C."/>
            <person name="Morales-Montor J."/>
            <person name="Limon-Lason J."/>
            <person name="Soberon X."/>
            <person name="Laclette J.P."/>
        </authorList>
    </citation>
    <scope>NUCLEOTIDE SEQUENCE [LARGE SCALE GENOMIC DNA]</scope>
</reference>
<reference evidence="2" key="2">
    <citation type="submission" date="2015-11" db="EMBL/GenBank/DDBJ databases">
        <authorList>
            <person name="Zhang Y."/>
            <person name="Guo Z."/>
        </authorList>
    </citation>
    <scope>NUCLEOTIDE SEQUENCE</scope>
</reference>
<sequence>MPLDLNNNATIEINSPQPQRRSLILIPIGPAEEPPVFNLALNLNGARKSFLKGIDDWAMKRPTYCKLIHRLVDCCKANLEMVPITCDTFSKSSLMDQAKWFEEIFSMILPIEGNDSAILHLACVRQQVRSNGRHVRLVILLTYLDEMLSSMLYSHDITKEVLTPCCKAYATLLCFAAALSPLRKLAIELIQSTKQSSSVPSQVQLPQNQQVGFGASVSVSPAKMSESMSDLRVYQETFCRWSIDTVQFEHIAIVYTSGEKPAALERHALRARASRNSDLIYQSFEFTMHQQPKPQSQQNQLQVPASSSLLTPTKPAHMLRVNSVSDINFEDDVENSGSDKMITESGSEETLDQQEVQQIEVEEEGREQENSEESTIWDTVYNDKVVAGRTSDANAGFVNEKEGFVLISAFLSGIKQDTYVLRTGSPSRLSDIPTRISFINRSQRCASPSAENTGKEIEDEEEEEREGEMIPTGEEPTKMTSELLDTEISYADSMSQTVSEMRCSTTPKRPYTLSVALRTSVDEGEEEENVDDEKNEARRGRSDNSQTASFELTTVGAFKLNDGSPIQIMLAGGSVMKHKQILREMQRYLLREKANTFSASDKLRKYLESEGTSRFTILTLSDIKDEERGPIKGVGRRGSSQTRGAKAMSLIEGEDDTKASSVKDSRRTSAFKVSEGAPLKLRQLPQSQWKRWRAMWEKYRRYVREEAGSFLEGCRCRPIVFVDDETDCGAVAHLIGRTTETTVGRFSLCQDAPTQVTTMCHSCFNRRQNVWSKQRRLLHEEAETFLAQKLVLREGKQSANLLSLPHPLPSLTADSTEAIDIGPARILVTSNRHEDGGVVAHIITEIPLDPVPPNNPQNLHLVFDVDMPEESV</sequence>
<name>A0A068XZN5_ECHMU</name>
<feature type="region of interest" description="Disordered" evidence="1">
    <location>
        <begin position="330"/>
        <end position="374"/>
    </location>
</feature>
<feature type="compositionally biased region" description="Acidic residues" evidence="1">
    <location>
        <begin position="360"/>
        <end position="372"/>
    </location>
</feature>
<evidence type="ECO:0000313" key="2">
    <source>
        <dbReference type="EMBL" id="CDS36305.1"/>
    </source>
</evidence>
<feature type="compositionally biased region" description="Acidic residues" evidence="1">
    <location>
        <begin position="522"/>
        <end position="534"/>
    </location>
</feature>
<feature type="region of interest" description="Disordered" evidence="1">
    <location>
        <begin position="518"/>
        <end position="548"/>
    </location>
</feature>